<evidence type="ECO:0000256" key="4">
    <source>
        <dbReference type="ARBA" id="ARBA00022729"/>
    </source>
</evidence>
<keyword evidence="10" id="KW-0393">Immunoglobulin domain</keyword>
<evidence type="ECO:0000256" key="9">
    <source>
        <dbReference type="ARBA" id="ARBA00023180"/>
    </source>
</evidence>
<dbReference type="GO" id="GO:0042130">
    <property type="term" value="P:negative regulation of T cell proliferation"/>
    <property type="evidence" value="ECO:0007669"/>
    <property type="project" value="TreeGrafter"/>
</dbReference>
<dbReference type="GO" id="GO:0071222">
    <property type="term" value="P:cellular response to lipopolysaccharide"/>
    <property type="evidence" value="ECO:0007669"/>
    <property type="project" value="TreeGrafter"/>
</dbReference>
<dbReference type="GO" id="GO:0031295">
    <property type="term" value="P:T cell costimulation"/>
    <property type="evidence" value="ECO:0007669"/>
    <property type="project" value="TreeGrafter"/>
</dbReference>
<sequence>MCDFTSSTWSISRECSPGSYFGSNRNRKLSCGSINKILSSEESVKRHLKAAQRRREKMTELSFQRAQLMRTVTVRGWFFIHLQCFLFGSLVDSSSLSSAPHFLSITTHVGNQAVLPCSWKSRLGEAAQSACHVQWTNPIDMVLEQQGDLKWQAAEYKGRVEVPEEKLGSGDCSLIISDVQIGDSGSYDSFMVVDGVRSKKTRVFIQSVRLSVFDHKSHQSRKQGEDLVLELHTHQSVRVIFQGRNSSEWSDLWMRGDNNTQRLEKQLLTEQLTIKKLRKSDAGLYKVLDQQGLAVSTVQLSVEEHSTSLKVHQAVNSEIPTGDAAKISCSSLLLSSVFVTLSFHIFHL</sequence>
<evidence type="ECO:0000256" key="6">
    <source>
        <dbReference type="ARBA" id="ARBA00023136"/>
    </source>
</evidence>
<keyword evidence="8" id="KW-0675">Receptor</keyword>
<evidence type="ECO:0000256" key="2">
    <source>
        <dbReference type="ARBA" id="ARBA00022475"/>
    </source>
</evidence>
<dbReference type="GO" id="GO:0042102">
    <property type="term" value="P:positive regulation of T cell proliferation"/>
    <property type="evidence" value="ECO:0007669"/>
    <property type="project" value="TreeGrafter"/>
</dbReference>
<dbReference type="STRING" id="64144.ENSATEP00000018665"/>
<evidence type="ECO:0000256" key="8">
    <source>
        <dbReference type="ARBA" id="ARBA00023170"/>
    </source>
</evidence>
<dbReference type="InterPro" id="IPR013106">
    <property type="entry name" value="Ig_V-set"/>
</dbReference>
<evidence type="ECO:0000256" key="3">
    <source>
        <dbReference type="ARBA" id="ARBA00022692"/>
    </source>
</evidence>
<evidence type="ECO:0000313" key="12">
    <source>
        <dbReference type="Ensembl" id="ENSATEP00000018665.1"/>
    </source>
</evidence>
<evidence type="ECO:0000256" key="1">
    <source>
        <dbReference type="ARBA" id="ARBA00004251"/>
    </source>
</evidence>
<dbReference type="SUPFAM" id="SSF48726">
    <property type="entry name" value="Immunoglobulin"/>
    <property type="match status" value="1"/>
</dbReference>
<dbReference type="OMA" id="VLPCSWR"/>
<evidence type="ECO:0000256" key="10">
    <source>
        <dbReference type="ARBA" id="ARBA00023319"/>
    </source>
</evidence>
<reference evidence="12" key="2">
    <citation type="submission" date="2025-08" db="UniProtKB">
        <authorList>
            <consortium name="Ensembl"/>
        </authorList>
    </citation>
    <scope>IDENTIFICATION</scope>
</reference>
<keyword evidence="9" id="KW-0325">Glycoprotein</keyword>
<proteinExistence type="predicted"/>
<dbReference type="GO" id="GO:0006955">
    <property type="term" value="P:immune response"/>
    <property type="evidence" value="ECO:0007669"/>
    <property type="project" value="TreeGrafter"/>
</dbReference>
<evidence type="ECO:0000256" key="7">
    <source>
        <dbReference type="ARBA" id="ARBA00023157"/>
    </source>
</evidence>
<dbReference type="GO" id="GO:0007166">
    <property type="term" value="P:cell surface receptor signaling pathway"/>
    <property type="evidence" value="ECO:0007669"/>
    <property type="project" value="TreeGrafter"/>
</dbReference>
<feature type="domain" description="Immunoglobulin" evidence="11">
    <location>
        <begin position="102"/>
        <end position="213"/>
    </location>
</feature>
<dbReference type="OrthoDB" id="8951452at2759"/>
<dbReference type="Ensembl" id="ENSATET00000018981.3">
    <property type="protein sequence ID" value="ENSATEP00000018665.1"/>
    <property type="gene ID" value="ENSATEG00000013003.3"/>
</dbReference>
<keyword evidence="3" id="KW-0812">Transmembrane</keyword>
<dbReference type="InterPro" id="IPR036179">
    <property type="entry name" value="Ig-like_dom_sf"/>
</dbReference>
<name>A0A3Q1IEU1_ANATE</name>
<keyword evidence="7" id="KW-1015">Disulfide bond</keyword>
<dbReference type="GO" id="GO:0009897">
    <property type="term" value="C:external side of plasma membrane"/>
    <property type="evidence" value="ECO:0007669"/>
    <property type="project" value="TreeGrafter"/>
</dbReference>
<dbReference type="PANTHER" id="PTHR25466">
    <property type="entry name" value="T-LYMPHOCYTE ACTIVATION ANTIGEN"/>
    <property type="match status" value="1"/>
</dbReference>
<evidence type="ECO:0000313" key="13">
    <source>
        <dbReference type="Proteomes" id="UP000265040"/>
    </source>
</evidence>
<reference evidence="12" key="1">
    <citation type="submission" date="2021-04" db="EMBL/GenBank/DDBJ databases">
        <authorList>
            <consortium name="Wellcome Sanger Institute Data Sharing"/>
        </authorList>
    </citation>
    <scope>NUCLEOTIDE SEQUENCE [LARGE SCALE GENOMIC DNA]</scope>
</reference>
<dbReference type="InParanoid" id="A0A3Q1IEU1"/>
<dbReference type="AlphaFoldDB" id="A0A3Q1IEU1"/>
<reference evidence="12" key="3">
    <citation type="submission" date="2025-09" db="UniProtKB">
        <authorList>
            <consortium name="Ensembl"/>
        </authorList>
    </citation>
    <scope>IDENTIFICATION</scope>
</reference>
<keyword evidence="6" id="KW-0472">Membrane</keyword>
<dbReference type="PANTHER" id="PTHR25466:SF11">
    <property type="entry name" value="GALECTIN 17-RELATED"/>
    <property type="match status" value="1"/>
</dbReference>
<keyword evidence="2" id="KW-1003">Cell membrane</keyword>
<dbReference type="GeneTree" id="ENSGT01030000234828"/>
<protein>
    <recommendedName>
        <fullName evidence="11">Immunoglobulin domain-containing protein</fullName>
    </recommendedName>
</protein>
<evidence type="ECO:0000259" key="11">
    <source>
        <dbReference type="SMART" id="SM00409"/>
    </source>
</evidence>
<comment type="subcellular location">
    <subcellularLocation>
        <location evidence="1">Cell membrane</location>
        <topology evidence="1">Single-pass type I membrane protein</topology>
    </subcellularLocation>
</comment>
<dbReference type="SMART" id="SM00409">
    <property type="entry name" value="IG"/>
    <property type="match status" value="2"/>
</dbReference>
<feature type="domain" description="Immunoglobulin" evidence="11">
    <location>
        <begin position="216"/>
        <end position="303"/>
    </location>
</feature>
<keyword evidence="13" id="KW-1185">Reference proteome</keyword>
<keyword evidence="4" id="KW-0732">Signal</keyword>
<keyword evidence="5" id="KW-1133">Transmembrane helix</keyword>
<accession>A0A3Q1IEU1</accession>
<dbReference type="Pfam" id="PF07686">
    <property type="entry name" value="V-set"/>
    <property type="match status" value="1"/>
</dbReference>
<evidence type="ECO:0000256" key="5">
    <source>
        <dbReference type="ARBA" id="ARBA00022989"/>
    </source>
</evidence>
<dbReference type="Proteomes" id="UP000265040">
    <property type="component" value="Chromosome 11"/>
</dbReference>
<dbReference type="InterPro" id="IPR003599">
    <property type="entry name" value="Ig_sub"/>
</dbReference>
<dbReference type="InterPro" id="IPR051713">
    <property type="entry name" value="T-cell_Activation_Regulation"/>
</dbReference>
<dbReference type="Gene3D" id="2.60.40.10">
    <property type="entry name" value="Immunoglobulins"/>
    <property type="match status" value="1"/>
</dbReference>
<dbReference type="InterPro" id="IPR013783">
    <property type="entry name" value="Ig-like_fold"/>
</dbReference>
<organism evidence="12 13">
    <name type="scientific">Anabas testudineus</name>
    <name type="common">Climbing perch</name>
    <name type="synonym">Anthias testudineus</name>
    <dbReference type="NCBI Taxonomy" id="64144"/>
    <lineage>
        <taxon>Eukaryota</taxon>
        <taxon>Metazoa</taxon>
        <taxon>Chordata</taxon>
        <taxon>Craniata</taxon>
        <taxon>Vertebrata</taxon>
        <taxon>Euteleostomi</taxon>
        <taxon>Actinopterygii</taxon>
        <taxon>Neopterygii</taxon>
        <taxon>Teleostei</taxon>
        <taxon>Neoteleostei</taxon>
        <taxon>Acanthomorphata</taxon>
        <taxon>Anabantaria</taxon>
        <taxon>Anabantiformes</taxon>
        <taxon>Anabantoidei</taxon>
        <taxon>Anabantidae</taxon>
        <taxon>Anabas</taxon>
    </lineage>
</organism>